<sequence>MQSQDLYIGFMFNTHRFSVPTRMLEAKHVGPLEPFNEFYERLIARGKSVKQVTYALAGKLACIAYHVLKDGVYKGILKKRLRVPKGEEVDVKDFDVGDALNSLSP</sequence>
<dbReference type="KEGG" id="sto:STK_15974"/>
<name>F9VNH6_SULTO</name>
<dbReference type="eggNOG" id="arCOG03585">
    <property type="taxonomic scope" value="Archaea"/>
</dbReference>
<dbReference type="EMBL" id="BA000023">
    <property type="protein sequence ID" value="BAK54622.1"/>
    <property type="molecule type" value="Genomic_DNA"/>
</dbReference>
<evidence type="ECO:0000313" key="1">
    <source>
        <dbReference type="EMBL" id="BAK54622.1"/>
    </source>
</evidence>
<dbReference type="Proteomes" id="UP000001015">
    <property type="component" value="Chromosome"/>
</dbReference>
<reference evidence="2" key="1">
    <citation type="journal article" date="2001" name="DNA Res.">
        <title>Complete genome sequence of an aerobic thermoacidophilic Crenarchaeon, Sulfolobus tokodaii strain7.</title>
        <authorList>
            <person name="Kawarabayasi Y."/>
            <person name="Hino Y."/>
            <person name="Horikawa H."/>
            <person name="Jin-no K."/>
            <person name="Takahashi M."/>
            <person name="Sekine M."/>
            <person name="Baba S."/>
            <person name="Ankai A."/>
            <person name="Kosugi H."/>
            <person name="Hosoyama A."/>
            <person name="Fukui S."/>
            <person name="Nagai Y."/>
            <person name="Nishijima K."/>
            <person name="Otsuka R."/>
            <person name="Nakazawa H."/>
            <person name="Takamiya M."/>
            <person name="Kato Y."/>
            <person name="Yoshizawa T."/>
            <person name="Tanaka T."/>
            <person name="Kudoh Y."/>
            <person name="Yamazaki J."/>
            <person name="Kushida N."/>
            <person name="Oguchi A."/>
            <person name="Aoki K."/>
            <person name="Masuda S."/>
            <person name="Yanagii M."/>
            <person name="Nishimura M."/>
            <person name="Yamagishi A."/>
            <person name="Oshima T."/>
            <person name="Kikuchi H."/>
        </authorList>
    </citation>
    <scope>NUCLEOTIDE SEQUENCE [LARGE SCALE GENOMIC DNA]</scope>
    <source>
        <strain evidence="2">DSM 16993 / JCM 10545 / NBRC 100140 / 7</strain>
    </source>
</reference>
<evidence type="ECO:0000313" key="2">
    <source>
        <dbReference type="Proteomes" id="UP000001015"/>
    </source>
</evidence>
<dbReference type="AlphaFoldDB" id="F9VNH6"/>
<gene>
    <name evidence="1" type="ordered locus">STK_15974</name>
</gene>
<dbReference type="PATRIC" id="fig|273063.9.peg.1822"/>
<protein>
    <submittedName>
        <fullName evidence="1">Transposase</fullName>
    </submittedName>
</protein>
<organism evidence="1 2">
    <name type="scientific">Sulfurisphaera tokodaii (strain DSM 16993 / JCM 10545 / NBRC 100140 / 7)</name>
    <name type="common">Sulfolobus tokodaii</name>
    <dbReference type="NCBI Taxonomy" id="273063"/>
    <lineage>
        <taxon>Archaea</taxon>
        <taxon>Thermoproteota</taxon>
        <taxon>Thermoprotei</taxon>
        <taxon>Sulfolobales</taxon>
        <taxon>Sulfolobaceae</taxon>
        <taxon>Sulfurisphaera</taxon>
    </lineage>
</organism>
<accession>F9VNH6</accession>
<keyword evidence="2" id="KW-1185">Reference proteome</keyword>
<proteinExistence type="predicted"/>